<feature type="compositionally biased region" description="Basic residues" evidence="5">
    <location>
        <begin position="534"/>
        <end position="544"/>
    </location>
</feature>
<dbReference type="GO" id="GO:0006364">
    <property type="term" value="P:rRNA processing"/>
    <property type="evidence" value="ECO:0007669"/>
    <property type="project" value="InterPro"/>
</dbReference>
<dbReference type="AlphaFoldDB" id="A0AAD2HY68"/>
<proteinExistence type="inferred from homology"/>
<feature type="compositionally biased region" description="Basic and acidic residues" evidence="5">
    <location>
        <begin position="442"/>
        <end position="455"/>
    </location>
</feature>
<protein>
    <recommendedName>
        <fullName evidence="10">NUC153 domain-containing protein</fullName>
    </recommendedName>
</protein>
<feature type="compositionally biased region" description="Basic and acidic residues" evidence="5">
    <location>
        <begin position="603"/>
        <end position="616"/>
    </location>
</feature>
<accession>A0AAD2HY68</accession>
<dbReference type="PANTHER" id="PTHR12202">
    <property type="entry name" value="ESF1 HOMOLOG"/>
    <property type="match status" value="1"/>
</dbReference>
<dbReference type="GO" id="GO:0005730">
    <property type="term" value="C:nucleolus"/>
    <property type="evidence" value="ECO:0007669"/>
    <property type="project" value="UniProtKB-SubCell"/>
</dbReference>
<dbReference type="InterPro" id="IPR012580">
    <property type="entry name" value="NUC153"/>
</dbReference>
<feature type="compositionally biased region" description="Polar residues" evidence="5">
    <location>
        <begin position="580"/>
        <end position="590"/>
    </location>
</feature>
<feature type="domain" description="ESF1 RRM" evidence="7">
    <location>
        <begin position="163"/>
        <end position="328"/>
    </location>
</feature>
<evidence type="ECO:0000256" key="3">
    <source>
        <dbReference type="ARBA" id="ARBA00023054"/>
    </source>
</evidence>
<feature type="region of interest" description="Disordered" evidence="5">
    <location>
        <begin position="571"/>
        <end position="645"/>
    </location>
</feature>
<sequence length="645" mass="73429">RISAPQSIMSDPRFARLRSDPRFRKPRKDKSKVVVDDRFKSVFAPKATKSRVDKYGRRVSKKEQQEDLHRFYQLEKEEAGPSAPDYARGEALLESSDEEEDEEEEEEEDSDSAGHTSALPINLTKDSLEVDLDEDNFEDLDAQAAEYSKSHPQESASEGKRSHRLAVVNLDWDHVRASHLFKICSSLVSPSVRKTSGQSAAPLVVGRVLSVRVFPSEFGKERLAREEKEGPPPEIFKKTSVDEEEEVNERTIFQVGDENQYDDDALRKYQLERLRYYYAIITCDTPETAAHIYSELEGTELERSANVFDLSYVPDEMDFDAECRDEATEDHSSTYKGVDFVTDALRHSKVKLTWDDDDPERNKITRRNLTKQEIEDGDFRAYLASSDEDSDAEKDMGRDKLRSLLLSGDGGDLPEGWDRGEDDDRGDVDMEITFTPGLTNTADKDETTLEKYQRKMREKRKQRKSNKEQGPAEAEAETDDFFDAGDGDTVEKSVPVREISTADELSLLVSSDNKTDDPRHFDMQAIIKAEKLAKRKGGKKIKKKQGNEDANEMQEDFKINVEDPRFKGLHDDHAFAIDPSNPQFKKTQGMTALLDARSKRRNQREEPAAAKPKNDSSRSLQNLVESVKRKSTSVTKGDGKRRRLQ</sequence>
<feature type="compositionally biased region" description="Acidic residues" evidence="5">
    <location>
        <begin position="129"/>
        <end position="141"/>
    </location>
</feature>
<comment type="similarity">
    <text evidence="2">Belongs to the ESF1 family.</text>
</comment>
<feature type="compositionally biased region" description="Acidic residues" evidence="5">
    <location>
        <begin position="95"/>
        <end position="111"/>
    </location>
</feature>
<dbReference type="GO" id="GO:0003723">
    <property type="term" value="F:RNA binding"/>
    <property type="evidence" value="ECO:0007669"/>
    <property type="project" value="TreeGrafter"/>
</dbReference>
<feature type="compositionally biased region" description="Acidic residues" evidence="5">
    <location>
        <begin position="474"/>
        <end position="488"/>
    </location>
</feature>
<feature type="non-terminal residue" evidence="8">
    <location>
        <position position="1"/>
    </location>
</feature>
<name>A0AAD2HY68_9AGAR</name>
<evidence type="ECO:0000256" key="2">
    <source>
        <dbReference type="ARBA" id="ARBA00009087"/>
    </source>
</evidence>
<feature type="region of interest" description="Disordered" evidence="5">
    <location>
        <begin position="405"/>
        <end position="497"/>
    </location>
</feature>
<feature type="region of interest" description="Disordered" evidence="5">
    <location>
        <begin position="53"/>
        <end position="161"/>
    </location>
</feature>
<comment type="caution">
    <text evidence="8">The sequence shown here is derived from an EMBL/GenBank/DDBJ whole genome shotgun (WGS) entry which is preliminary data.</text>
</comment>
<evidence type="ECO:0000256" key="4">
    <source>
        <dbReference type="ARBA" id="ARBA00023242"/>
    </source>
</evidence>
<dbReference type="EMBL" id="CAVNYO010000478">
    <property type="protein sequence ID" value="CAK5284055.1"/>
    <property type="molecule type" value="Genomic_DNA"/>
</dbReference>
<dbReference type="InterPro" id="IPR056750">
    <property type="entry name" value="RRM_ESF1"/>
</dbReference>
<keyword evidence="4" id="KW-0539">Nucleus</keyword>
<dbReference type="Pfam" id="PF08159">
    <property type="entry name" value="NUC153"/>
    <property type="match status" value="1"/>
</dbReference>
<feature type="compositionally biased region" description="Basic and acidic residues" evidence="5">
    <location>
        <begin position="148"/>
        <end position="160"/>
    </location>
</feature>
<feature type="compositionally biased region" description="Acidic residues" evidence="5">
    <location>
        <begin position="420"/>
        <end position="430"/>
    </location>
</feature>
<organism evidence="8 9">
    <name type="scientific">Mycena citricolor</name>
    <dbReference type="NCBI Taxonomy" id="2018698"/>
    <lineage>
        <taxon>Eukaryota</taxon>
        <taxon>Fungi</taxon>
        <taxon>Dikarya</taxon>
        <taxon>Basidiomycota</taxon>
        <taxon>Agaricomycotina</taxon>
        <taxon>Agaricomycetes</taxon>
        <taxon>Agaricomycetidae</taxon>
        <taxon>Agaricales</taxon>
        <taxon>Marasmiineae</taxon>
        <taxon>Mycenaceae</taxon>
        <taxon>Mycena</taxon>
    </lineage>
</organism>
<evidence type="ECO:0000259" key="6">
    <source>
        <dbReference type="Pfam" id="PF08159"/>
    </source>
</evidence>
<feature type="compositionally biased region" description="Basic and acidic residues" evidence="5">
    <location>
        <begin position="53"/>
        <end position="79"/>
    </location>
</feature>
<feature type="region of interest" description="Disordered" evidence="5">
    <location>
        <begin position="1"/>
        <end position="31"/>
    </location>
</feature>
<reference evidence="8" key="1">
    <citation type="submission" date="2023-11" db="EMBL/GenBank/DDBJ databases">
        <authorList>
            <person name="De Vega J J."/>
            <person name="De Vega J J."/>
        </authorList>
    </citation>
    <scope>NUCLEOTIDE SEQUENCE</scope>
</reference>
<evidence type="ECO:0000256" key="5">
    <source>
        <dbReference type="SAM" id="MobiDB-lite"/>
    </source>
</evidence>
<gene>
    <name evidence="8" type="ORF">MYCIT1_LOCUS37042</name>
</gene>
<feature type="compositionally biased region" description="Basic and acidic residues" evidence="5">
    <location>
        <begin position="13"/>
        <end position="23"/>
    </location>
</feature>
<feature type="domain" description="NUC153" evidence="6">
    <location>
        <begin position="563"/>
        <end position="591"/>
    </location>
</feature>
<feature type="region of interest" description="Disordered" evidence="5">
    <location>
        <begin position="534"/>
        <end position="554"/>
    </location>
</feature>
<comment type="subcellular location">
    <subcellularLocation>
        <location evidence="1">Nucleus</location>
        <location evidence="1">Nucleolus</location>
    </subcellularLocation>
</comment>
<dbReference type="InterPro" id="IPR039754">
    <property type="entry name" value="Esf1"/>
</dbReference>
<evidence type="ECO:0000259" key="7">
    <source>
        <dbReference type="Pfam" id="PF25121"/>
    </source>
</evidence>
<keyword evidence="3" id="KW-0175">Coiled coil</keyword>
<evidence type="ECO:0008006" key="10">
    <source>
        <dbReference type="Google" id="ProtNLM"/>
    </source>
</evidence>
<evidence type="ECO:0000256" key="1">
    <source>
        <dbReference type="ARBA" id="ARBA00004604"/>
    </source>
</evidence>
<evidence type="ECO:0000313" key="8">
    <source>
        <dbReference type="EMBL" id="CAK5284055.1"/>
    </source>
</evidence>
<dbReference type="PANTHER" id="PTHR12202:SF0">
    <property type="entry name" value="ESF1 HOMOLOG"/>
    <property type="match status" value="1"/>
</dbReference>
<keyword evidence="9" id="KW-1185">Reference proteome</keyword>
<dbReference type="Proteomes" id="UP001295794">
    <property type="component" value="Unassembled WGS sequence"/>
</dbReference>
<evidence type="ECO:0000313" key="9">
    <source>
        <dbReference type="Proteomes" id="UP001295794"/>
    </source>
</evidence>
<dbReference type="Pfam" id="PF25121">
    <property type="entry name" value="RRM_ESF1"/>
    <property type="match status" value="1"/>
</dbReference>